<dbReference type="RefSeq" id="WP_136988546.1">
    <property type="nucleotide sequence ID" value="NZ_SZPQ01000002.1"/>
</dbReference>
<dbReference type="Proteomes" id="UP000305202">
    <property type="component" value="Unassembled WGS sequence"/>
</dbReference>
<dbReference type="EMBL" id="SZPQ01000002">
    <property type="protein sequence ID" value="TKI08273.1"/>
    <property type="molecule type" value="Genomic_DNA"/>
</dbReference>
<comment type="caution">
    <text evidence="1">The sequence shown here is derived from an EMBL/GenBank/DDBJ whole genome shotgun (WGS) entry which is preliminary data.</text>
</comment>
<keyword evidence="2" id="KW-1185">Reference proteome</keyword>
<reference evidence="1 2" key="1">
    <citation type="submission" date="2019-04" db="EMBL/GenBank/DDBJ databases">
        <authorList>
            <person name="Li M."/>
            <person name="Gao C."/>
        </authorList>
    </citation>
    <scope>NUCLEOTIDE SEQUENCE [LARGE SCALE GENOMIC DNA]</scope>
    <source>
        <strain evidence="1 2">BGMRC 2031</strain>
    </source>
</reference>
<gene>
    <name evidence="1" type="ORF">FCN80_03765</name>
</gene>
<evidence type="ECO:0000313" key="2">
    <source>
        <dbReference type="Proteomes" id="UP000305202"/>
    </source>
</evidence>
<organism evidence="1 2">
    <name type="scientific">Martelella alba</name>
    <dbReference type="NCBI Taxonomy" id="2590451"/>
    <lineage>
        <taxon>Bacteria</taxon>
        <taxon>Pseudomonadati</taxon>
        <taxon>Pseudomonadota</taxon>
        <taxon>Alphaproteobacteria</taxon>
        <taxon>Hyphomicrobiales</taxon>
        <taxon>Aurantimonadaceae</taxon>
        <taxon>Martelella</taxon>
    </lineage>
</organism>
<proteinExistence type="predicted"/>
<evidence type="ECO:0000313" key="1">
    <source>
        <dbReference type="EMBL" id="TKI08273.1"/>
    </source>
</evidence>
<name>A0ABY2STE2_9HYPH</name>
<protein>
    <submittedName>
        <fullName evidence="1">Uncharacterized protein</fullName>
    </submittedName>
</protein>
<sequence>MDVTEQALQHTHDVIEQIVGRAVLALHRQGQYIQTANLLAYLAGEQEREPDPARRFFIGVAIGLLAV</sequence>
<accession>A0ABY2STE2</accession>